<dbReference type="InterPro" id="IPR002668">
    <property type="entry name" value="CNT_N_dom"/>
</dbReference>
<feature type="transmembrane region" description="Helical" evidence="8">
    <location>
        <begin position="686"/>
        <end position="708"/>
    </location>
</feature>
<feature type="transmembrane region" description="Helical" evidence="8">
    <location>
        <begin position="296"/>
        <end position="315"/>
    </location>
</feature>
<dbReference type="InterPro" id="IPR011657">
    <property type="entry name" value="CNT_C_dom"/>
</dbReference>
<feature type="region of interest" description="Disordered" evidence="7">
    <location>
        <begin position="62"/>
        <end position="125"/>
    </location>
</feature>
<name>A0A3M0JI80_HIRRU</name>
<feature type="compositionally biased region" description="Polar residues" evidence="7">
    <location>
        <begin position="98"/>
        <end position="125"/>
    </location>
</feature>
<feature type="transmembrane region" description="Helical" evidence="8">
    <location>
        <begin position="485"/>
        <end position="504"/>
    </location>
</feature>
<dbReference type="PANTHER" id="PTHR10590:SF11">
    <property type="entry name" value="SODIUM_NUCLEOSIDE COTRANSPORTER 2"/>
    <property type="match status" value="1"/>
</dbReference>
<comment type="caution">
    <text evidence="11">The sequence shown here is derived from an EMBL/GenBank/DDBJ whole genome shotgun (WGS) entry which is preliminary data.</text>
</comment>
<evidence type="ECO:0000256" key="1">
    <source>
        <dbReference type="ARBA" id="ARBA00004651"/>
    </source>
</evidence>
<dbReference type="Pfam" id="PF01773">
    <property type="entry name" value="Nucleos_tra2_N"/>
    <property type="match status" value="1"/>
</dbReference>
<evidence type="ECO:0000256" key="6">
    <source>
        <dbReference type="ARBA" id="ARBA00023136"/>
    </source>
</evidence>
<comment type="similarity">
    <text evidence="2">Belongs to the concentrative nucleoside transporter (CNT) (TC 2.A.41) family.</text>
</comment>
<dbReference type="PANTHER" id="PTHR10590">
    <property type="entry name" value="SODIUM/NUCLEOSIDE COTRANSPORTER"/>
    <property type="match status" value="1"/>
</dbReference>
<keyword evidence="6 8" id="KW-0472">Membrane</keyword>
<keyword evidence="3" id="KW-1003">Cell membrane</keyword>
<feature type="transmembrane region" description="Helical" evidence="8">
    <location>
        <begin position="415"/>
        <end position="436"/>
    </location>
</feature>
<evidence type="ECO:0000256" key="2">
    <source>
        <dbReference type="ARBA" id="ARBA00009033"/>
    </source>
</evidence>
<sequence>MAVKLFAHSAQIEEQPIAVQRIQELFAEVSGLVLTALLFLSPEKLLARVNPDRAVISCQEDGLSAQERNSGHSSHREGINCNCHQPSFSERAERQKMKVNSETSGRSGEVKPSTSPCVAPEQRSSGPQIVFVAPEEDSGDSMSEAKELLEMEGNQITLDSLEKGTDNPAFSFEGEKRHYEECGGPCSEGQEERREGKGRFSSYCRKALQPASKAKHFCKAHAKVLRRVVLGLLGVAYLCYFIAACYLNFQRALALVVMTAIVAFFVCWNIFKKHCGAKVLLLLRPVGKCFQKSWPWLKWLLWVALLAGLIVWLVLDTGRNPEQLISLGGFCFLVLFLFVCSKHHGAVSWRAVFWGLGLEFLLGIFVLRTTPGTQAFQWLGDQIQYFLSYTTAGSSFVFGNTLIEEVFAFQTLPIIVFFSCVMSILYYLGVMQWLILKTEAPLLIRPYLTDMTLSEIHAVMTGGFSTIAGSVMGAYISFGIDAASLIAASVMAAPCALAMAKLVYPEVEESKFKGKASIQLSRGEERNILEAASNGAAASVGLVANIVANLIAFLAVLEFINAALRWLGEMVDIEGLTFQVICSYVLMPVAFLMGADWADSPVVAELLGIKIFLNEFVAYQQLATYKKNRLMGLEEWDGNRKQWISERAESITTFALCGFANLSSIGISLGGLASMVPQRKGDFASVVLRALLTGICVSMLNACLAGLLHVPTQVGDCAMFFSTTNFSSTSYTMYTCCKQLFASSVLQNGTLSFTGSWAEQAESVLWLGECCVYYNHTSCAGAI</sequence>
<protein>
    <recommendedName>
        <fullName evidence="13">Sodium/nucleoside cotransporter</fullName>
    </recommendedName>
</protein>
<evidence type="ECO:0000256" key="5">
    <source>
        <dbReference type="ARBA" id="ARBA00022989"/>
    </source>
</evidence>
<feature type="transmembrane region" description="Helical" evidence="8">
    <location>
        <begin position="542"/>
        <end position="564"/>
    </location>
</feature>
<feature type="transmembrane region" description="Helical" evidence="8">
    <location>
        <begin position="456"/>
        <end position="478"/>
    </location>
</feature>
<evidence type="ECO:0000259" key="9">
    <source>
        <dbReference type="Pfam" id="PF01773"/>
    </source>
</evidence>
<evidence type="ECO:0000256" key="7">
    <source>
        <dbReference type="SAM" id="MobiDB-lite"/>
    </source>
</evidence>
<dbReference type="InterPro" id="IPR008276">
    <property type="entry name" value="C_nuclsd_transpt"/>
</dbReference>
<feature type="transmembrane region" description="Helical" evidence="8">
    <location>
        <begin position="351"/>
        <end position="371"/>
    </location>
</feature>
<dbReference type="AlphaFoldDB" id="A0A3M0JI80"/>
<feature type="transmembrane region" description="Helical" evidence="8">
    <location>
        <begin position="651"/>
        <end position="674"/>
    </location>
</feature>
<organism evidence="11 12">
    <name type="scientific">Hirundo rustica rustica</name>
    <dbReference type="NCBI Taxonomy" id="333673"/>
    <lineage>
        <taxon>Eukaryota</taxon>
        <taxon>Metazoa</taxon>
        <taxon>Chordata</taxon>
        <taxon>Craniata</taxon>
        <taxon>Vertebrata</taxon>
        <taxon>Euteleostomi</taxon>
        <taxon>Archelosauria</taxon>
        <taxon>Archosauria</taxon>
        <taxon>Dinosauria</taxon>
        <taxon>Saurischia</taxon>
        <taxon>Theropoda</taxon>
        <taxon>Coelurosauria</taxon>
        <taxon>Aves</taxon>
        <taxon>Neognathae</taxon>
        <taxon>Neoaves</taxon>
        <taxon>Telluraves</taxon>
        <taxon>Australaves</taxon>
        <taxon>Passeriformes</taxon>
        <taxon>Sylvioidea</taxon>
        <taxon>Hirundinidae</taxon>
        <taxon>Hirundo</taxon>
    </lineage>
</organism>
<evidence type="ECO:0000313" key="12">
    <source>
        <dbReference type="Proteomes" id="UP000269221"/>
    </source>
</evidence>
<feature type="domain" description="Concentrative nucleoside transporter N-terminal" evidence="9">
    <location>
        <begin position="329"/>
        <end position="400"/>
    </location>
</feature>
<dbReference type="EMBL" id="QRBI01000197">
    <property type="protein sequence ID" value="RMB94476.1"/>
    <property type="molecule type" value="Genomic_DNA"/>
</dbReference>
<dbReference type="GO" id="GO:0005886">
    <property type="term" value="C:plasma membrane"/>
    <property type="evidence" value="ECO:0007669"/>
    <property type="project" value="UniProtKB-SubCell"/>
</dbReference>
<evidence type="ECO:0008006" key="13">
    <source>
        <dbReference type="Google" id="ProtNLM"/>
    </source>
</evidence>
<evidence type="ECO:0000256" key="3">
    <source>
        <dbReference type="ARBA" id="ARBA00022475"/>
    </source>
</evidence>
<feature type="transmembrane region" description="Helical" evidence="8">
    <location>
        <begin position="249"/>
        <end position="271"/>
    </location>
</feature>
<accession>A0A3M0JI80</accession>
<keyword evidence="12" id="KW-1185">Reference proteome</keyword>
<dbReference type="Pfam" id="PF07662">
    <property type="entry name" value="Nucleos_tra2_C"/>
    <property type="match status" value="1"/>
</dbReference>
<evidence type="ECO:0000256" key="4">
    <source>
        <dbReference type="ARBA" id="ARBA00022692"/>
    </source>
</evidence>
<comment type="subcellular location">
    <subcellularLocation>
        <location evidence="1">Cell membrane</location>
        <topology evidence="1">Multi-pass membrane protein</topology>
    </subcellularLocation>
</comment>
<reference evidence="11 12" key="1">
    <citation type="submission" date="2018-07" db="EMBL/GenBank/DDBJ databases">
        <title>A high quality draft genome assembly of the barn swallow (H. rustica rustica).</title>
        <authorList>
            <person name="Formenti G."/>
            <person name="Chiara M."/>
            <person name="Poveda L."/>
            <person name="Francoijs K.-J."/>
            <person name="Bonisoli-Alquati A."/>
            <person name="Canova L."/>
            <person name="Gianfranceschi L."/>
            <person name="Horner D.S."/>
            <person name="Saino N."/>
        </authorList>
    </citation>
    <scope>NUCLEOTIDE SEQUENCE [LARGE SCALE GENOMIC DNA]</scope>
    <source>
        <strain evidence="11">Chelidonia</strain>
        <tissue evidence="11">Blood</tissue>
    </source>
</reference>
<feature type="domain" description="Concentrative nucleoside transporter C-terminal" evidence="10">
    <location>
        <begin position="485"/>
        <end position="706"/>
    </location>
</feature>
<dbReference type="GO" id="GO:0005415">
    <property type="term" value="F:nucleoside:sodium symporter activity"/>
    <property type="evidence" value="ECO:0007669"/>
    <property type="project" value="TreeGrafter"/>
</dbReference>
<feature type="transmembrane region" description="Helical" evidence="8">
    <location>
        <begin position="321"/>
        <end position="339"/>
    </location>
</feature>
<keyword evidence="5 8" id="KW-1133">Transmembrane helix</keyword>
<dbReference type="OrthoDB" id="6075923at2759"/>
<evidence type="ECO:0000256" key="8">
    <source>
        <dbReference type="SAM" id="Phobius"/>
    </source>
</evidence>
<dbReference type="Proteomes" id="UP000269221">
    <property type="component" value="Unassembled WGS sequence"/>
</dbReference>
<keyword evidence="4 8" id="KW-0812">Transmembrane</keyword>
<gene>
    <name evidence="11" type="ORF">DUI87_29287</name>
</gene>
<feature type="transmembrane region" description="Helical" evidence="8">
    <location>
        <begin position="224"/>
        <end position="243"/>
    </location>
</feature>
<evidence type="ECO:0000313" key="11">
    <source>
        <dbReference type="EMBL" id="RMB94476.1"/>
    </source>
</evidence>
<proteinExistence type="inferred from homology"/>
<feature type="transmembrane region" description="Helical" evidence="8">
    <location>
        <begin position="576"/>
        <end position="595"/>
    </location>
</feature>
<dbReference type="STRING" id="333673.A0A3M0JI80"/>
<feature type="transmembrane region" description="Helical" evidence="8">
    <location>
        <begin position="383"/>
        <end position="403"/>
    </location>
</feature>
<evidence type="ECO:0000259" key="10">
    <source>
        <dbReference type="Pfam" id="PF07662"/>
    </source>
</evidence>